<dbReference type="Pfam" id="PF03150">
    <property type="entry name" value="CCP_MauG"/>
    <property type="match status" value="1"/>
</dbReference>
<feature type="domain" description="Cytochrome c" evidence="15">
    <location>
        <begin position="227"/>
        <end position="344"/>
    </location>
</feature>
<comment type="cofactor">
    <cofactor evidence="11">
        <name>heme</name>
        <dbReference type="ChEBI" id="CHEBI:30413"/>
    </cofactor>
    <text evidence="11">Binds 2 heme groups.</text>
</comment>
<evidence type="ECO:0000256" key="1">
    <source>
        <dbReference type="ARBA" id="ARBA00004418"/>
    </source>
</evidence>
<dbReference type="InterPro" id="IPR051395">
    <property type="entry name" value="Cytochrome_c_Peroxidase/MauG"/>
</dbReference>
<dbReference type="PIRSF" id="PIRSF000294">
    <property type="entry name" value="Cytochrome-c_peroxidase"/>
    <property type="match status" value="1"/>
</dbReference>
<gene>
    <name evidence="16" type="ORF">GCM10011335_45720</name>
</gene>
<keyword evidence="8" id="KW-0249">Electron transport</keyword>
<feature type="binding site" description="axial binding residue" evidence="12">
    <location>
        <position position="319"/>
    </location>
    <ligand>
        <name>heme c</name>
        <dbReference type="ChEBI" id="CHEBI:61717"/>
        <label>2</label>
    </ligand>
    <ligandPart>
        <name>Fe</name>
        <dbReference type="ChEBI" id="CHEBI:18248"/>
    </ligandPart>
</feature>
<dbReference type="Gene3D" id="1.10.760.10">
    <property type="entry name" value="Cytochrome c-like domain"/>
    <property type="match status" value="2"/>
</dbReference>
<keyword evidence="3" id="KW-0575">Peroxidase</keyword>
<evidence type="ECO:0000256" key="11">
    <source>
        <dbReference type="PIRSR" id="PIRSR000294-1"/>
    </source>
</evidence>
<dbReference type="PANTHER" id="PTHR30600">
    <property type="entry name" value="CYTOCHROME C PEROXIDASE-RELATED"/>
    <property type="match status" value="1"/>
</dbReference>
<feature type="signal peptide" evidence="14">
    <location>
        <begin position="1"/>
        <end position="24"/>
    </location>
</feature>
<keyword evidence="2" id="KW-0813">Transport</keyword>
<evidence type="ECO:0000256" key="5">
    <source>
        <dbReference type="ARBA" id="ARBA00022723"/>
    </source>
</evidence>
<evidence type="ECO:0000256" key="2">
    <source>
        <dbReference type="ARBA" id="ARBA00022448"/>
    </source>
</evidence>
<dbReference type="GO" id="GO:0009055">
    <property type="term" value="F:electron transfer activity"/>
    <property type="evidence" value="ECO:0007669"/>
    <property type="project" value="InterPro"/>
</dbReference>
<evidence type="ECO:0000256" key="4">
    <source>
        <dbReference type="ARBA" id="ARBA00022617"/>
    </source>
</evidence>
<dbReference type="GO" id="GO:0042597">
    <property type="term" value="C:periplasmic space"/>
    <property type="evidence" value="ECO:0007669"/>
    <property type="project" value="UniProtKB-SubCell"/>
</dbReference>
<dbReference type="EMBL" id="BMJJ01000014">
    <property type="protein sequence ID" value="GGD37882.1"/>
    <property type="molecule type" value="Genomic_DNA"/>
</dbReference>
<dbReference type="InterPro" id="IPR036909">
    <property type="entry name" value="Cyt_c-like_dom_sf"/>
</dbReference>
<evidence type="ECO:0000313" key="17">
    <source>
        <dbReference type="Proteomes" id="UP000613160"/>
    </source>
</evidence>
<feature type="chain" id="PRO_5036788576" evidence="14">
    <location>
        <begin position="25"/>
        <end position="386"/>
    </location>
</feature>
<evidence type="ECO:0000259" key="15">
    <source>
        <dbReference type="PROSITE" id="PS51007"/>
    </source>
</evidence>
<dbReference type="FunFam" id="1.10.760.10:FF:000004">
    <property type="entry name" value="Cytochrome c peroxidase"/>
    <property type="match status" value="1"/>
</dbReference>
<protein>
    <submittedName>
        <fullName evidence="16">Cytochrome c biogenesis protein CcsA</fullName>
    </submittedName>
</protein>
<dbReference type="InterPro" id="IPR004852">
    <property type="entry name" value="Di-haem_cyt_c_peroxidsae"/>
</dbReference>
<dbReference type="PROSITE" id="PS51007">
    <property type="entry name" value="CYTC"/>
    <property type="match status" value="2"/>
</dbReference>
<dbReference type="Proteomes" id="UP000613160">
    <property type="component" value="Unassembled WGS sequence"/>
</dbReference>
<feature type="binding site" description="axial binding residue" evidence="12">
    <location>
        <position position="115"/>
    </location>
    <ligand>
        <name>heme c</name>
        <dbReference type="ChEBI" id="CHEBI:61717"/>
        <label>1</label>
    </ligand>
    <ligandPart>
        <name>Fe</name>
        <dbReference type="ChEBI" id="CHEBI:18248"/>
    </ligandPart>
</feature>
<comment type="PTM">
    <text evidence="11">Binds 2 heme groups per subunit.</text>
</comment>
<feature type="region of interest" description="Disordered" evidence="13">
    <location>
        <begin position="353"/>
        <end position="386"/>
    </location>
</feature>
<keyword evidence="6 14" id="KW-0732">Signal</keyword>
<evidence type="ECO:0000256" key="3">
    <source>
        <dbReference type="ARBA" id="ARBA00022559"/>
    </source>
</evidence>
<evidence type="ECO:0000256" key="9">
    <source>
        <dbReference type="ARBA" id="ARBA00023002"/>
    </source>
</evidence>
<feature type="binding site" description="covalent" evidence="11">
    <location>
        <position position="241"/>
    </location>
    <ligand>
        <name>heme c</name>
        <dbReference type="ChEBI" id="CHEBI:61717"/>
        <label>2</label>
    </ligand>
</feature>
<name>A0A917DGC1_9HYPH</name>
<organism evidence="16 17">
    <name type="scientific">Aureimonas glaciei</name>
    <dbReference type="NCBI Taxonomy" id="1776957"/>
    <lineage>
        <taxon>Bacteria</taxon>
        <taxon>Pseudomonadati</taxon>
        <taxon>Pseudomonadota</taxon>
        <taxon>Alphaproteobacteria</taxon>
        <taxon>Hyphomicrobiales</taxon>
        <taxon>Aurantimonadaceae</taxon>
        <taxon>Aureimonas</taxon>
    </lineage>
</organism>
<keyword evidence="10 12" id="KW-0408">Iron</keyword>
<evidence type="ECO:0000256" key="13">
    <source>
        <dbReference type="SAM" id="MobiDB-lite"/>
    </source>
</evidence>
<sequence length="386" mass="41183">MASGVSLTLLSAVFLPNLMPAAFAQSAATDAVVTSAPAMSPEEIEQLRAAADEIFDAIPSAVPKVKDNAVTREKTELGQMLWFDTRLSASGILNCNSCHNLAGGGTDNLETSIGHGWQKGPRNSPTVFNSIFNVAQFWDGRADDLRSQAKGPIQAAVEMAATPDHVVNVLNSIPTYQEHFRTAFPGEADPVTFDNVAKAIEAFEATLITPGARFDQFLEGNLAVLDDKEKHGLKLFMDTGCSACHSGVNLGGQEYYPFGVVERPGSDILPLEDKGRFAVTKTASDEYVFRAVPLRNVALTAPYFHSGKVWSLEQAVAVMGVAQLGQELTPDETSAIAAFLGTLTGEPPRVELPILPPSTSTTPRPEPLVKNSLSKGDAVETQSGVR</sequence>
<feature type="domain" description="Cytochrome c" evidence="15">
    <location>
        <begin position="73"/>
        <end position="204"/>
    </location>
</feature>
<dbReference type="GO" id="GO:0020037">
    <property type="term" value="F:heme binding"/>
    <property type="evidence" value="ECO:0007669"/>
    <property type="project" value="InterPro"/>
</dbReference>
<evidence type="ECO:0000256" key="14">
    <source>
        <dbReference type="SAM" id="SignalP"/>
    </source>
</evidence>
<reference evidence="16" key="2">
    <citation type="submission" date="2020-09" db="EMBL/GenBank/DDBJ databases">
        <authorList>
            <person name="Sun Q."/>
            <person name="Zhou Y."/>
        </authorList>
    </citation>
    <scope>NUCLEOTIDE SEQUENCE</scope>
    <source>
        <strain evidence="16">CGMCC 1.15493</strain>
    </source>
</reference>
<keyword evidence="7" id="KW-0574">Periplasm</keyword>
<dbReference type="GO" id="GO:0046872">
    <property type="term" value="F:metal ion binding"/>
    <property type="evidence" value="ECO:0007669"/>
    <property type="project" value="UniProtKB-KW"/>
</dbReference>
<feature type="binding site" description="covalent" evidence="11">
    <location>
        <position position="244"/>
    </location>
    <ligand>
        <name>heme c</name>
        <dbReference type="ChEBI" id="CHEBI:61717"/>
        <label>2</label>
    </ligand>
</feature>
<keyword evidence="5 12" id="KW-0479">Metal-binding</keyword>
<evidence type="ECO:0000256" key="7">
    <source>
        <dbReference type="ARBA" id="ARBA00022764"/>
    </source>
</evidence>
<evidence type="ECO:0000256" key="8">
    <source>
        <dbReference type="ARBA" id="ARBA00022982"/>
    </source>
</evidence>
<feature type="binding site" description="axial binding residue" evidence="12">
    <location>
        <position position="245"/>
    </location>
    <ligand>
        <name>heme c</name>
        <dbReference type="ChEBI" id="CHEBI:61717"/>
        <label>2</label>
    </ligand>
    <ligandPart>
        <name>Fe</name>
        <dbReference type="ChEBI" id="CHEBI:18248"/>
    </ligandPart>
</feature>
<feature type="binding site" description="axial binding residue" evidence="12">
    <location>
        <position position="99"/>
    </location>
    <ligand>
        <name>heme c</name>
        <dbReference type="ChEBI" id="CHEBI:61717"/>
        <label>1</label>
    </ligand>
    <ligandPart>
        <name>Fe</name>
        <dbReference type="ChEBI" id="CHEBI:18248"/>
    </ligandPart>
</feature>
<evidence type="ECO:0000256" key="6">
    <source>
        <dbReference type="ARBA" id="ARBA00022729"/>
    </source>
</evidence>
<reference evidence="16" key="1">
    <citation type="journal article" date="2014" name="Int. J. Syst. Evol. Microbiol.">
        <title>Complete genome sequence of Corynebacterium casei LMG S-19264T (=DSM 44701T), isolated from a smear-ripened cheese.</title>
        <authorList>
            <consortium name="US DOE Joint Genome Institute (JGI-PGF)"/>
            <person name="Walter F."/>
            <person name="Albersmeier A."/>
            <person name="Kalinowski J."/>
            <person name="Ruckert C."/>
        </authorList>
    </citation>
    <scope>NUCLEOTIDE SEQUENCE</scope>
    <source>
        <strain evidence="16">CGMCC 1.15493</strain>
    </source>
</reference>
<evidence type="ECO:0000256" key="12">
    <source>
        <dbReference type="PIRSR" id="PIRSR000294-2"/>
    </source>
</evidence>
<dbReference type="GO" id="GO:0004130">
    <property type="term" value="F:cytochrome-c peroxidase activity"/>
    <property type="evidence" value="ECO:0007669"/>
    <property type="project" value="TreeGrafter"/>
</dbReference>
<dbReference type="InterPro" id="IPR009056">
    <property type="entry name" value="Cyt_c-like_dom"/>
</dbReference>
<evidence type="ECO:0000313" key="16">
    <source>
        <dbReference type="EMBL" id="GGD37882.1"/>
    </source>
</evidence>
<comment type="subcellular location">
    <subcellularLocation>
        <location evidence="1">Periplasm</location>
    </subcellularLocation>
</comment>
<evidence type="ECO:0000256" key="10">
    <source>
        <dbReference type="ARBA" id="ARBA00023004"/>
    </source>
</evidence>
<keyword evidence="17" id="KW-1185">Reference proteome</keyword>
<proteinExistence type="predicted"/>
<comment type="caution">
    <text evidence="16">The sequence shown here is derived from an EMBL/GenBank/DDBJ whole genome shotgun (WGS) entry which is preliminary data.</text>
</comment>
<keyword evidence="4 11" id="KW-0349">Heme</keyword>
<dbReference type="SUPFAM" id="SSF46626">
    <property type="entry name" value="Cytochrome c"/>
    <property type="match status" value="2"/>
</dbReference>
<keyword evidence="9" id="KW-0560">Oxidoreductase</keyword>
<feature type="binding site" description="covalent" evidence="11">
    <location>
        <position position="95"/>
    </location>
    <ligand>
        <name>heme c</name>
        <dbReference type="ChEBI" id="CHEBI:61717"/>
        <label>1</label>
    </ligand>
</feature>
<dbReference type="PANTHER" id="PTHR30600:SF7">
    <property type="entry name" value="CYTOCHROME C PEROXIDASE-RELATED"/>
    <property type="match status" value="1"/>
</dbReference>
<dbReference type="AlphaFoldDB" id="A0A917DGC1"/>
<feature type="compositionally biased region" description="Low complexity" evidence="13">
    <location>
        <begin position="353"/>
        <end position="363"/>
    </location>
</feature>
<dbReference type="InterPro" id="IPR026259">
    <property type="entry name" value="MauG/Cytc_peroxidase"/>
</dbReference>
<feature type="binding site" description="covalent" evidence="11">
    <location>
        <position position="98"/>
    </location>
    <ligand>
        <name>heme c</name>
        <dbReference type="ChEBI" id="CHEBI:61717"/>
        <label>1</label>
    </ligand>
</feature>
<accession>A0A917DGC1</accession>